<feature type="region of interest" description="Disordered" evidence="2">
    <location>
        <begin position="486"/>
        <end position="517"/>
    </location>
</feature>
<feature type="coiled-coil region" evidence="1">
    <location>
        <begin position="112"/>
        <end position="160"/>
    </location>
</feature>
<dbReference type="SMART" id="SM00015">
    <property type="entry name" value="IQ"/>
    <property type="match status" value="4"/>
</dbReference>
<reference evidence="3 4" key="1">
    <citation type="journal article" date="2014" name="Genome Biol. Evol.">
        <title>The secreted proteins of Achlya hypogyna and Thraustotheca clavata identify the ancestral oomycete secretome and reveal gene acquisitions by horizontal gene transfer.</title>
        <authorList>
            <person name="Misner I."/>
            <person name="Blouin N."/>
            <person name="Leonard G."/>
            <person name="Richards T.A."/>
            <person name="Lane C.E."/>
        </authorList>
    </citation>
    <scope>NUCLEOTIDE SEQUENCE [LARGE SCALE GENOMIC DNA]</scope>
    <source>
        <strain evidence="3 4">ATCC 34112</strain>
    </source>
</reference>
<feature type="coiled-coil region" evidence="1">
    <location>
        <begin position="238"/>
        <end position="284"/>
    </location>
</feature>
<feature type="region of interest" description="Disordered" evidence="2">
    <location>
        <begin position="972"/>
        <end position="993"/>
    </location>
</feature>
<feature type="compositionally biased region" description="Basic and acidic residues" evidence="2">
    <location>
        <begin position="838"/>
        <end position="852"/>
    </location>
</feature>
<dbReference type="Pfam" id="PF00612">
    <property type="entry name" value="IQ"/>
    <property type="match status" value="3"/>
</dbReference>
<feature type="region of interest" description="Disordered" evidence="2">
    <location>
        <begin position="642"/>
        <end position="661"/>
    </location>
</feature>
<feature type="region of interest" description="Disordered" evidence="2">
    <location>
        <begin position="395"/>
        <end position="453"/>
    </location>
</feature>
<feature type="compositionally biased region" description="Polar residues" evidence="2">
    <location>
        <begin position="651"/>
        <end position="661"/>
    </location>
</feature>
<feature type="compositionally biased region" description="Polar residues" evidence="2">
    <location>
        <begin position="592"/>
        <end position="604"/>
    </location>
</feature>
<gene>
    <name evidence="3" type="ORF">THRCLA_08508</name>
</gene>
<feature type="region of interest" description="Disordered" evidence="2">
    <location>
        <begin position="1"/>
        <end position="54"/>
    </location>
</feature>
<feature type="coiled-coil region" evidence="1">
    <location>
        <begin position="184"/>
        <end position="211"/>
    </location>
</feature>
<dbReference type="STRING" id="74557.A0A1V9Z5A4"/>
<feature type="region of interest" description="Disordered" evidence="2">
    <location>
        <begin position="1079"/>
        <end position="1103"/>
    </location>
</feature>
<dbReference type="EMBL" id="JNBS01002272">
    <property type="protein sequence ID" value="OQR93175.1"/>
    <property type="molecule type" value="Genomic_DNA"/>
</dbReference>
<evidence type="ECO:0000313" key="3">
    <source>
        <dbReference type="EMBL" id="OQR93175.1"/>
    </source>
</evidence>
<feature type="compositionally biased region" description="Polar residues" evidence="2">
    <location>
        <begin position="434"/>
        <end position="445"/>
    </location>
</feature>
<sequence>MSRHSQVDLRTAYAREEYVPPAERNGQAHGALRPRSAGPGRVIESSPPHRPTSAHSKLFMAYGTTEEQPYIVTKADLRRRRPTEDGVSDRVRQIYADVGRVKKNKSSAPREMESLHEAIIALKQDLRDEQDRRLKVAARNRRLEEVIAMKEKKLEEALAMKSQSGTHQIQREWASKERTHHHMLGKLREKIQQQANTIAAYEDTVNTLRSNIKHTHVMELEERNSQYLIEIDLACNTIETQEKMLEAYRKQIEDRSENAAQKTIKRLRAMVLALNEDKKRLEHENRVLKECLATERKRSPKKPKPPAAKPKAIADESESSLTGNESKKRVKSESIRKEIDSKLAAKPQTARPPSAGVSYSRLVTTMAGGAIVQRKPDVDVQKIIKPMPPAKVVEKVTLPPPQPVPVEIIPTPEEAPSAPRVEPVNHEPIEVTKVSEQTNSATAQETFIEDKKVIEEQPQLNQTLEETEVSSATTVAASLVPLQTEPAAVNSSSSQPDKAEEIPIESENVAQTSNEDAIESKVLNDIVNEPVDEQIKDESSVDIERILSGAKEICEMEDEKTDDEEFDALISFDTTPRSSVHDNIPVPKDTTEVNTESTTLEHSTIQASIPQTIVADTDTISTNSRDGATDKKPQVAALKIQTSYRRHQQRKQSNAVMDTDDSSAINTQNNIFIAAEPEETSMSEAVETIQRSENEVVVDNIVTTGAEIGGNDSEDEKDILEATHYHQHQSELNQNESQSAALRIQSSYRQHLTKKSIKEKNHKAAVKIQKQYRRHSKRNLSQKIEQHENIEASVGDNFVKCDSPVSEIYSEDSSVSEPTAEVYSSQDIHCENTPGSETQEHLDNPQVKEEKEDNHDAAVKIQRQFRAFSSRSESITIENAQNILDEDDNEMQDPVIEDDNEFNAPANESIQEASMGEINTPNSNKVVMASEPVVQDGVYDELFIESTMQEDKKDDSLVDVDEVDGSKYQVVVEQSQENTQSNTLLEHEGEKYEVVDEPLAQEDTVEKTIHEPSSQEGNAMANPIVIESEKDIDPEGDNGLLVLSNDAYDAAFDVESSTPRDTPHSNDSHDVQLITAVMKNMDEDDANDSPGPLYDDEFEDGDEEEDAALDADADYLANELI</sequence>
<keyword evidence="1" id="KW-0175">Coiled coil</keyword>
<protein>
    <submittedName>
        <fullName evidence="3">Uncharacterized protein</fullName>
    </submittedName>
</protein>
<name>A0A1V9Z5A4_9STRA</name>
<evidence type="ECO:0000256" key="2">
    <source>
        <dbReference type="SAM" id="MobiDB-lite"/>
    </source>
</evidence>
<feature type="compositionally biased region" description="Polar residues" evidence="2">
    <location>
        <begin position="972"/>
        <end position="984"/>
    </location>
</feature>
<organism evidence="3 4">
    <name type="scientific">Thraustotheca clavata</name>
    <dbReference type="NCBI Taxonomy" id="74557"/>
    <lineage>
        <taxon>Eukaryota</taxon>
        <taxon>Sar</taxon>
        <taxon>Stramenopiles</taxon>
        <taxon>Oomycota</taxon>
        <taxon>Saprolegniomycetes</taxon>
        <taxon>Saprolegniales</taxon>
        <taxon>Achlyaceae</taxon>
        <taxon>Thraustotheca</taxon>
    </lineage>
</organism>
<evidence type="ECO:0000256" key="1">
    <source>
        <dbReference type="SAM" id="Coils"/>
    </source>
</evidence>
<keyword evidence="4" id="KW-1185">Reference proteome</keyword>
<feature type="region of interest" description="Disordered" evidence="2">
    <location>
        <begin position="292"/>
        <end position="359"/>
    </location>
</feature>
<comment type="caution">
    <text evidence="3">The sequence shown here is derived from an EMBL/GenBank/DDBJ whole genome shotgun (WGS) entry which is preliminary data.</text>
</comment>
<accession>A0A1V9Z5A4</accession>
<dbReference type="OrthoDB" id="3222at2759"/>
<proteinExistence type="predicted"/>
<feature type="compositionally biased region" description="Low complexity" evidence="2">
    <location>
        <begin position="405"/>
        <end position="416"/>
    </location>
</feature>
<dbReference type="PROSITE" id="PS50096">
    <property type="entry name" value="IQ"/>
    <property type="match status" value="4"/>
</dbReference>
<feature type="region of interest" description="Disordered" evidence="2">
    <location>
        <begin position="571"/>
        <end position="604"/>
    </location>
</feature>
<feature type="compositionally biased region" description="Acidic residues" evidence="2">
    <location>
        <begin position="1094"/>
        <end position="1103"/>
    </location>
</feature>
<evidence type="ECO:0000313" key="4">
    <source>
        <dbReference type="Proteomes" id="UP000243217"/>
    </source>
</evidence>
<dbReference type="Gene3D" id="1.20.5.190">
    <property type="match status" value="1"/>
</dbReference>
<feature type="compositionally biased region" description="Basic and acidic residues" evidence="2">
    <location>
        <begin position="325"/>
        <end position="343"/>
    </location>
</feature>
<dbReference type="Proteomes" id="UP000243217">
    <property type="component" value="Unassembled WGS sequence"/>
</dbReference>
<dbReference type="InterPro" id="IPR000048">
    <property type="entry name" value="IQ_motif_EF-hand-BS"/>
</dbReference>
<dbReference type="AlphaFoldDB" id="A0A1V9Z5A4"/>
<feature type="region of interest" description="Disordered" evidence="2">
    <location>
        <begin position="829"/>
        <end position="852"/>
    </location>
</feature>